<accession>N8YF82</accession>
<feature type="chain" id="PRO_5004137144" description="Lipoprotein" evidence="1">
    <location>
        <begin position="19"/>
        <end position="383"/>
    </location>
</feature>
<dbReference type="GeneID" id="84208033"/>
<dbReference type="eggNOG" id="ENOG5030QBM">
    <property type="taxonomic scope" value="Bacteria"/>
</dbReference>
<dbReference type="HOGENOM" id="CLU_691919_0_0_6"/>
<name>N8YF82_9GAMM</name>
<evidence type="ECO:0000313" key="3">
    <source>
        <dbReference type="Proteomes" id="UP000013117"/>
    </source>
</evidence>
<dbReference type="STRING" id="202952.GCA_000747725_00299"/>
<sequence length="383" mass="42751">MKLIKGALCFALSSILIACGGGSSGYYDEYNSTENHNDNSQLIAAETLLNTLKIEGRYLFGHYDPNDASIAKGYIDHALDTFAQGPLQLAIDAKKLFDQDRSKFSYSAKCMTEGYYSNSGCYILTNDQIQTALHQLYPEKYSDWKFGIDETDLKNLKLDQDQIKAFTGEAIIFIFDNQNKDKQFNDIWVTGVFSYPYQQSWGLTQSQQQRIVSMNDEDSVYKVTVNYSDKESITHGALSVYKDPTSLDGEFYVLQNNSSFSVLTNDNPNTPEVEIVNFTINSMPGNTISSYRKLNNDNQILNLASVSSIAGQRIENETPSNNTQSFTGSIHLEGNNIFTFKQATNGSILKFKHVLNGTTFEGQSLNHNGTIQTTLTSPSGLTY</sequence>
<keyword evidence="3" id="KW-1185">Reference proteome</keyword>
<evidence type="ECO:0000256" key="1">
    <source>
        <dbReference type="SAM" id="SignalP"/>
    </source>
</evidence>
<dbReference type="Proteomes" id="UP000013117">
    <property type="component" value="Unassembled WGS sequence"/>
</dbReference>
<dbReference type="PROSITE" id="PS51257">
    <property type="entry name" value="PROKAR_LIPOPROTEIN"/>
    <property type="match status" value="1"/>
</dbReference>
<feature type="signal peptide" evidence="1">
    <location>
        <begin position="1"/>
        <end position="18"/>
    </location>
</feature>
<comment type="caution">
    <text evidence="2">The sequence shown here is derived from an EMBL/GenBank/DDBJ whole genome shotgun (WGS) entry which is preliminary data.</text>
</comment>
<dbReference type="RefSeq" id="WP_004855418.1">
    <property type="nucleotide sequence ID" value="NZ_ASYY01000089.1"/>
</dbReference>
<dbReference type="PATRIC" id="fig|1120926.3.peg.592"/>
<organism evidence="2 3">
    <name type="scientific">Acinetobacter gerneri DSM 14967 = CIP 107464 = MTCC 9824</name>
    <dbReference type="NCBI Taxonomy" id="1120926"/>
    <lineage>
        <taxon>Bacteria</taxon>
        <taxon>Pseudomonadati</taxon>
        <taxon>Pseudomonadota</taxon>
        <taxon>Gammaproteobacteria</taxon>
        <taxon>Moraxellales</taxon>
        <taxon>Moraxellaceae</taxon>
        <taxon>Acinetobacter</taxon>
    </lineage>
</organism>
<keyword evidence="1" id="KW-0732">Signal</keyword>
<reference evidence="2 3" key="1">
    <citation type="submission" date="2013-02" db="EMBL/GenBank/DDBJ databases">
        <title>The Genome Sequence of Acinetobacter gerneri CIP 107464.</title>
        <authorList>
            <consortium name="The Broad Institute Genome Sequencing Platform"/>
            <consortium name="The Broad Institute Genome Sequencing Center for Infectious Disease"/>
            <person name="Cerqueira G."/>
            <person name="Feldgarden M."/>
            <person name="Courvalin P."/>
            <person name="Perichon B."/>
            <person name="Grillot-Courvalin C."/>
            <person name="Clermont D."/>
            <person name="Rocha E."/>
            <person name="Yoon E.-J."/>
            <person name="Nemec A."/>
            <person name="Walker B."/>
            <person name="Young S.K."/>
            <person name="Zeng Q."/>
            <person name="Gargeya S."/>
            <person name="Fitzgerald M."/>
            <person name="Haas B."/>
            <person name="Abouelleil A."/>
            <person name="Alvarado L."/>
            <person name="Arachchi H.M."/>
            <person name="Berlin A.M."/>
            <person name="Chapman S.B."/>
            <person name="Dewar J."/>
            <person name="Goldberg J."/>
            <person name="Griggs A."/>
            <person name="Gujja S."/>
            <person name="Hansen M."/>
            <person name="Howarth C."/>
            <person name="Imamovic A."/>
            <person name="Larimer J."/>
            <person name="McCowan C."/>
            <person name="Murphy C."/>
            <person name="Neiman D."/>
            <person name="Pearson M."/>
            <person name="Priest M."/>
            <person name="Roberts A."/>
            <person name="Saif S."/>
            <person name="Shea T."/>
            <person name="Sisk P."/>
            <person name="Sykes S."/>
            <person name="Wortman J."/>
            <person name="Nusbaum C."/>
            <person name="Birren B."/>
        </authorList>
    </citation>
    <scope>NUCLEOTIDE SEQUENCE [LARGE SCALE GENOMIC DNA]</scope>
    <source>
        <strain evidence="2 3">CIP 107464</strain>
    </source>
</reference>
<protein>
    <recommendedName>
        <fullName evidence="4">Lipoprotein</fullName>
    </recommendedName>
</protein>
<proteinExistence type="predicted"/>
<evidence type="ECO:0008006" key="4">
    <source>
        <dbReference type="Google" id="ProtNLM"/>
    </source>
</evidence>
<dbReference type="EMBL" id="APPN01000046">
    <property type="protein sequence ID" value="ENV35326.1"/>
    <property type="molecule type" value="Genomic_DNA"/>
</dbReference>
<evidence type="ECO:0000313" key="2">
    <source>
        <dbReference type="EMBL" id="ENV35326.1"/>
    </source>
</evidence>
<dbReference type="OrthoDB" id="6705721at2"/>
<gene>
    <name evidence="2" type="ORF">F960_00624</name>
</gene>
<dbReference type="AlphaFoldDB" id="N8YF82"/>